<dbReference type="EMBL" id="CAJVQC010028753">
    <property type="protein sequence ID" value="CAG8740580.1"/>
    <property type="molecule type" value="Genomic_DNA"/>
</dbReference>
<keyword evidence="2" id="KW-1185">Reference proteome</keyword>
<protein>
    <submittedName>
        <fullName evidence="1">46_t:CDS:1</fullName>
    </submittedName>
</protein>
<reference evidence="1" key="1">
    <citation type="submission" date="2021-06" db="EMBL/GenBank/DDBJ databases">
        <authorList>
            <person name="Kallberg Y."/>
            <person name="Tangrot J."/>
            <person name="Rosling A."/>
        </authorList>
    </citation>
    <scope>NUCLEOTIDE SEQUENCE</scope>
    <source>
        <strain evidence="1">MA461A</strain>
    </source>
</reference>
<organism evidence="1 2">
    <name type="scientific">Racocetra persica</name>
    <dbReference type="NCBI Taxonomy" id="160502"/>
    <lineage>
        <taxon>Eukaryota</taxon>
        <taxon>Fungi</taxon>
        <taxon>Fungi incertae sedis</taxon>
        <taxon>Mucoromycota</taxon>
        <taxon>Glomeromycotina</taxon>
        <taxon>Glomeromycetes</taxon>
        <taxon>Diversisporales</taxon>
        <taxon>Gigasporaceae</taxon>
        <taxon>Racocetra</taxon>
    </lineage>
</organism>
<evidence type="ECO:0000313" key="1">
    <source>
        <dbReference type="EMBL" id="CAG8740580.1"/>
    </source>
</evidence>
<evidence type="ECO:0000313" key="2">
    <source>
        <dbReference type="Proteomes" id="UP000789920"/>
    </source>
</evidence>
<feature type="non-terminal residue" evidence="1">
    <location>
        <position position="1"/>
    </location>
</feature>
<name>A0ACA9QB51_9GLOM</name>
<gene>
    <name evidence="1" type="ORF">RPERSI_LOCUS13108</name>
</gene>
<comment type="caution">
    <text evidence="1">The sequence shown here is derived from an EMBL/GenBank/DDBJ whole genome shotgun (WGS) entry which is preliminary data.</text>
</comment>
<dbReference type="Proteomes" id="UP000789920">
    <property type="component" value="Unassembled WGS sequence"/>
</dbReference>
<proteinExistence type="predicted"/>
<sequence>ETVGCHLVTIHNIAYQLRLMRNIRQAIIEDRFPSFVKQTFKDLFGSEEKYPVWAVKALKSVNIDLLSEK</sequence>
<accession>A0ACA9QB51</accession>